<dbReference type="PANTHER" id="PTHR37019:SF1">
    <property type="entry name" value="EXPERA DOMAIN-CONTAINING PROTEIN"/>
    <property type="match status" value="1"/>
</dbReference>
<reference evidence="3 4" key="1">
    <citation type="submission" date="2016-06" db="EMBL/GenBank/DDBJ databases">
        <authorList>
            <person name="Kjaerup R.B."/>
            <person name="Dalgaard T.S."/>
            <person name="Juul-Madsen H.R."/>
        </authorList>
    </citation>
    <scope>NUCLEOTIDE SEQUENCE [LARGE SCALE GENOMIC DNA]</scope>
</reference>
<keyword evidence="4" id="KW-1185">Reference proteome</keyword>
<dbReference type="PANTHER" id="PTHR37019">
    <property type="entry name" value="CHROMOSOME 1, WHOLE GENOME SHOTGUN SEQUENCE"/>
    <property type="match status" value="1"/>
</dbReference>
<evidence type="ECO:0000313" key="3">
    <source>
        <dbReference type="EMBL" id="SMQ54874.1"/>
    </source>
</evidence>
<name>A0A1X7S5B2_ZYMT9</name>
<feature type="transmembrane region" description="Helical" evidence="1">
    <location>
        <begin position="63"/>
        <end position="82"/>
    </location>
</feature>
<feature type="transmembrane region" description="Helical" evidence="1">
    <location>
        <begin position="94"/>
        <end position="111"/>
    </location>
</feature>
<feature type="transmembrane region" description="Helical" evidence="1">
    <location>
        <begin position="131"/>
        <end position="153"/>
    </location>
</feature>
<organism evidence="3 4">
    <name type="scientific">Zymoseptoria tritici (strain ST99CH_3D7)</name>
    <dbReference type="NCBI Taxonomy" id="1276538"/>
    <lineage>
        <taxon>Eukaryota</taxon>
        <taxon>Fungi</taxon>
        <taxon>Dikarya</taxon>
        <taxon>Ascomycota</taxon>
        <taxon>Pezizomycotina</taxon>
        <taxon>Dothideomycetes</taxon>
        <taxon>Dothideomycetidae</taxon>
        <taxon>Mycosphaerellales</taxon>
        <taxon>Mycosphaerellaceae</taxon>
        <taxon>Zymoseptoria</taxon>
    </lineage>
</organism>
<keyword evidence="1" id="KW-1133">Transmembrane helix</keyword>
<protein>
    <recommendedName>
        <fullName evidence="2">DUF7704 domain-containing protein</fullName>
    </recommendedName>
</protein>
<dbReference type="STRING" id="1276538.A0A1X7S5B2"/>
<dbReference type="Proteomes" id="UP000215127">
    <property type="component" value="Chromosome 10"/>
</dbReference>
<feature type="domain" description="DUF7704" evidence="2">
    <location>
        <begin position="14"/>
        <end position="152"/>
    </location>
</feature>
<dbReference type="Pfam" id="PF24803">
    <property type="entry name" value="DUF7704"/>
    <property type="match status" value="1"/>
</dbReference>
<dbReference type="AlphaFoldDB" id="A0A1X7S5B2"/>
<feature type="transmembrane region" description="Helical" evidence="1">
    <location>
        <begin position="21"/>
        <end position="43"/>
    </location>
</feature>
<evidence type="ECO:0000313" key="4">
    <source>
        <dbReference type="Proteomes" id="UP000215127"/>
    </source>
</evidence>
<evidence type="ECO:0000259" key="2">
    <source>
        <dbReference type="Pfam" id="PF24803"/>
    </source>
</evidence>
<proteinExistence type="predicted"/>
<accession>A0A1X7S5B2</accession>
<dbReference type="EMBL" id="LT853701">
    <property type="protein sequence ID" value="SMQ54874.1"/>
    <property type="molecule type" value="Genomic_DNA"/>
</dbReference>
<evidence type="ECO:0000256" key="1">
    <source>
        <dbReference type="SAM" id="Phobius"/>
    </source>
</evidence>
<keyword evidence="1" id="KW-0472">Membrane</keyword>
<sequence>MAPSSPTPTKATDSIPYLYRFLLTSLEGPMAIGGVLLALFAPGQYLSGITRETLTTTHGPTDFIYTQLAGAWLYIVFTELVIMRAIDDVRVWKYLCAGILCSDVLFTHSLAEAVGGWGEWIVLSRWTVADWVAAVTTFPFVMTRIAIVLGVGLKEGKGRRA</sequence>
<dbReference type="InterPro" id="IPR056121">
    <property type="entry name" value="DUF7704"/>
</dbReference>
<gene>
    <name evidence="3" type="ORF">ZT3D7_G10029</name>
</gene>
<keyword evidence="1" id="KW-0812">Transmembrane</keyword>